<dbReference type="PANTHER" id="PTHR43434:SF1">
    <property type="entry name" value="PHOSPHOGLYCOLATE PHOSPHATASE"/>
    <property type="match status" value="1"/>
</dbReference>
<accession>A0A7W6HY13</accession>
<comment type="caution">
    <text evidence="5">The sequence shown here is derived from an EMBL/GenBank/DDBJ whole genome shotgun (WGS) entry which is preliminary data.</text>
</comment>
<dbReference type="RefSeq" id="WP_229782985.1">
    <property type="nucleotide sequence ID" value="NZ_AP028155.1"/>
</dbReference>
<comment type="pathway">
    <text evidence="2">Organic acid metabolism; glycolate biosynthesis; glycolate from 2-phosphoglycolate: step 1/1.</text>
</comment>
<organism evidence="5 6">
    <name type="scientific">Butyricimonas faecihominis</name>
    <dbReference type="NCBI Taxonomy" id="1472416"/>
    <lineage>
        <taxon>Bacteria</taxon>
        <taxon>Pseudomonadati</taxon>
        <taxon>Bacteroidota</taxon>
        <taxon>Bacteroidia</taxon>
        <taxon>Bacteroidales</taxon>
        <taxon>Odoribacteraceae</taxon>
        <taxon>Butyricimonas</taxon>
    </lineage>
</organism>
<dbReference type="InterPro" id="IPR023214">
    <property type="entry name" value="HAD_sf"/>
</dbReference>
<comment type="similarity">
    <text evidence="3">Belongs to the HAD-like hydrolase superfamily. CbbY/CbbZ/Gph/YieH family.</text>
</comment>
<evidence type="ECO:0000256" key="4">
    <source>
        <dbReference type="ARBA" id="ARBA00013078"/>
    </source>
</evidence>
<keyword evidence="6" id="KW-1185">Reference proteome</keyword>
<reference evidence="5 6" key="1">
    <citation type="submission" date="2020-08" db="EMBL/GenBank/DDBJ databases">
        <title>Genomic Encyclopedia of Type Strains, Phase IV (KMG-IV): sequencing the most valuable type-strain genomes for metagenomic binning, comparative biology and taxonomic classification.</title>
        <authorList>
            <person name="Goeker M."/>
        </authorList>
    </citation>
    <scope>NUCLEOTIDE SEQUENCE [LARGE SCALE GENOMIC DNA]</scope>
    <source>
        <strain evidence="5 6">DSM 105721</strain>
    </source>
</reference>
<dbReference type="PANTHER" id="PTHR43434">
    <property type="entry name" value="PHOSPHOGLYCOLATE PHOSPHATASE"/>
    <property type="match status" value="1"/>
</dbReference>
<dbReference type="GO" id="GO:0006281">
    <property type="term" value="P:DNA repair"/>
    <property type="evidence" value="ECO:0007669"/>
    <property type="project" value="TreeGrafter"/>
</dbReference>
<proteinExistence type="inferred from homology"/>
<evidence type="ECO:0000313" key="5">
    <source>
        <dbReference type="EMBL" id="MBB4027069.1"/>
    </source>
</evidence>
<dbReference type="SFLD" id="SFLDG01129">
    <property type="entry name" value="C1.5:_HAD__Beta-PGM__Phosphata"/>
    <property type="match status" value="1"/>
</dbReference>
<dbReference type="EMBL" id="JACIES010000007">
    <property type="protein sequence ID" value="MBB4027069.1"/>
    <property type="molecule type" value="Genomic_DNA"/>
</dbReference>
<dbReference type="Proteomes" id="UP000546007">
    <property type="component" value="Unassembled WGS sequence"/>
</dbReference>
<dbReference type="AlphaFoldDB" id="A0A7W6HY13"/>
<dbReference type="SUPFAM" id="SSF56784">
    <property type="entry name" value="HAD-like"/>
    <property type="match status" value="1"/>
</dbReference>
<dbReference type="Gene3D" id="3.40.50.1000">
    <property type="entry name" value="HAD superfamily/HAD-like"/>
    <property type="match status" value="1"/>
</dbReference>
<dbReference type="Gene3D" id="1.10.150.240">
    <property type="entry name" value="Putative phosphatase, domain 2"/>
    <property type="match status" value="1"/>
</dbReference>
<name>A0A7W6HY13_9BACT</name>
<dbReference type="GO" id="GO:0005829">
    <property type="term" value="C:cytosol"/>
    <property type="evidence" value="ECO:0007669"/>
    <property type="project" value="TreeGrafter"/>
</dbReference>
<comment type="catalytic activity">
    <reaction evidence="1">
        <text>2-phosphoglycolate + H2O = glycolate + phosphate</text>
        <dbReference type="Rhea" id="RHEA:14369"/>
        <dbReference type="ChEBI" id="CHEBI:15377"/>
        <dbReference type="ChEBI" id="CHEBI:29805"/>
        <dbReference type="ChEBI" id="CHEBI:43474"/>
        <dbReference type="ChEBI" id="CHEBI:58033"/>
        <dbReference type="EC" id="3.1.3.18"/>
    </reaction>
</comment>
<dbReference type="SFLD" id="SFLDS00003">
    <property type="entry name" value="Haloacid_Dehalogenase"/>
    <property type="match status" value="1"/>
</dbReference>
<dbReference type="InterPro" id="IPR041492">
    <property type="entry name" value="HAD_2"/>
</dbReference>
<dbReference type="InterPro" id="IPR023198">
    <property type="entry name" value="PGP-like_dom2"/>
</dbReference>
<dbReference type="GO" id="GO:0008967">
    <property type="term" value="F:phosphoglycolate phosphatase activity"/>
    <property type="evidence" value="ECO:0007669"/>
    <property type="project" value="UniProtKB-EC"/>
</dbReference>
<dbReference type="Pfam" id="PF13419">
    <property type="entry name" value="HAD_2"/>
    <property type="match status" value="1"/>
</dbReference>
<dbReference type="InterPro" id="IPR050155">
    <property type="entry name" value="HAD-like_hydrolase_sf"/>
</dbReference>
<dbReference type="EC" id="3.1.3.18" evidence="4"/>
<keyword evidence="5" id="KW-0378">Hydrolase</keyword>
<evidence type="ECO:0000256" key="2">
    <source>
        <dbReference type="ARBA" id="ARBA00004818"/>
    </source>
</evidence>
<protein>
    <recommendedName>
        <fullName evidence="4">phosphoglycolate phosphatase</fullName>
        <ecNumber evidence="4">3.1.3.18</ecNumber>
    </recommendedName>
</protein>
<sequence>MNDMEYKNVVWDWNGTLLDDVKISVDTINVMLERKHLGKLTVEEYRSIFGFPVKPYYESIGFDFTQDDWEAVSRDFVNIYNDLAKNVELTPGIIPVLEGIKKKGIRQYILSALQEDLLTGMLERFGIREYFEGVCGSNNIYADGKVARGEEMLRMFPIVPGETVMVGDTLHDAEVAETLGFDCRLYAGGHNSAERLAEKGVVLRQMDELFLER</sequence>
<evidence type="ECO:0000313" key="6">
    <source>
        <dbReference type="Proteomes" id="UP000546007"/>
    </source>
</evidence>
<evidence type="ECO:0000256" key="3">
    <source>
        <dbReference type="ARBA" id="ARBA00006171"/>
    </source>
</evidence>
<evidence type="ECO:0000256" key="1">
    <source>
        <dbReference type="ARBA" id="ARBA00000830"/>
    </source>
</evidence>
<gene>
    <name evidence="5" type="ORF">GGR14_002872</name>
</gene>
<dbReference type="InterPro" id="IPR036412">
    <property type="entry name" value="HAD-like_sf"/>
</dbReference>